<dbReference type="EMBL" id="MN740601">
    <property type="protein sequence ID" value="QHS78624.1"/>
    <property type="molecule type" value="Genomic_DNA"/>
</dbReference>
<evidence type="ECO:0000256" key="1">
    <source>
        <dbReference type="SAM" id="MobiDB-lite"/>
    </source>
</evidence>
<feature type="compositionally biased region" description="Polar residues" evidence="1">
    <location>
        <begin position="151"/>
        <end position="170"/>
    </location>
</feature>
<dbReference type="InterPro" id="IPR055621">
    <property type="entry name" value="DUF7197"/>
</dbReference>
<name>A0A6C0AFQ3_9ZZZZ</name>
<feature type="region of interest" description="Disordered" evidence="1">
    <location>
        <begin position="142"/>
        <end position="170"/>
    </location>
</feature>
<protein>
    <submittedName>
        <fullName evidence="2">Uncharacterized protein</fullName>
    </submittedName>
</protein>
<proteinExistence type="predicted"/>
<organism evidence="2">
    <name type="scientific">viral metagenome</name>
    <dbReference type="NCBI Taxonomy" id="1070528"/>
    <lineage>
        <taxon>unclassified sequences</taxon>
        <taxon>metagenomes</taxon>
        <taxon>organismal metagenomes</taxon>
    </lineage>
</organism>
<evidence type="ECO:0000313" key="2">
    <source>
        <dbReference type="EMBL" id="QHS78624.1"/>
    </source>
</evidence>
<dbReference type="AlphaFoldDB" id="A0A6C0AFQ3"/>
<sequence>MCALYETKGSLLLNSLLIYFENKVNMESLVEILQDRSLVSLRMIDWFVTKHSRVKHLQYDVDGKPFAVYSNYKSQLKAYSKKQMDPFCRRDRIVLRKHGSELTTTIGQMNFFRWAIENRILKYIYDHYDDLELEMKNENKQKTNLSRKKTGSNQKRSFSRTNTSMMVTFD</sequence>
<reference evidence="2" key="1">
    <citation type="journal article" date="2020" name="Nature">
        <title>Giant virus diversity and host interactions through global metagenomics.</title>
        <authorList>
            <person name="Schulz F."/>
            <person name="Roux S."/>
            <person name="Paez-Espino D."/>
            <person name="Jungbluth S."/>
            <person name="Walsh D.A."/>
            <person name="Denef V.J."/>
            <person name="McMahon K.D."/>
            <person name="Konstantinidis K.T."/>
            <person name="Eloe-Fadrosh E.A."/>
            <person name="Kyrpides N.C."/>
            <person name="Woyke T."/>
        </authorList>
    </citation>
    <scope>NUCLEOTIDE SEQUENCE</scope>
    <source>
        <strain evidence="2">GVMAG-S-1024976-23</strain>
    </source>
</reference>
<accession>A0A6C0AFQ3</accession>
<dbReference type="Pfam" id="PF23827">
    <property type="entry name" value="DUF7197"/>
    <property type="match status" value="1"/>
</dbReference>